<dbReference type="Proteomes" id="UP000836841">
    <property type="component" value="Unassembled WGS sequence"/>
</dbReference>
<organism evidence="2 3">
    <name type="scientific">Thlaspi arvense</name>
    <name type="common">Field penny-cress</name>
    <dbReference type="NCBI Taxonomy" id="13288"/>
    <lineage>
        <taxon>Eukaryota</taxon>
        <taxon>Viridiplantae</taxon>
        <taxon>Streptophyta</taxon>
        <taxon>Embryophyta</taxon>
        <taxon>Tracheophyta</taxon>
        <taxon>Spermatophyta</taxon>
        <taxon>Magnoliopsida</taxon>
        <taxon>eudicotyledons</taxon>
        <taxon>Gunneridae</taxon>
        <taxon>Pentapetalae</taxon>
        <taxon>rosids</taxon>
        <taxon>malvids</taxon>
        <taxon>Brassicales</taxon>
        <taxon>Brassicaceae</taxon>
        <taxon>Thlaspideae</taxon>
        <taxon>Thlaspi</taxon>
    </lineage>
</organism>
<keyword evidence="1" id="KW-0812">Transmembrane</keyword>
<dbReference type="SUPFAM" id="SSF103441">
    <property type="entry name" value="PetM subunit of the cytochrome b6f complex"/>
    <property type="match status" value="1"/>
</dbReference>
<dbReference type="PANTHER" id="PTHR34951">
    <property type="entry name" value="B6F COMPLEX SUBUNIT, PUTATIVE, EXPRESSED-RELATED"/>
    <property type="match status" value="1"/>
</dbReference>
<feature type="transmembrane region" description="Helical" evidence="1">
    <location>
        <begin position="34"/>
        <end position="56"/>
    </location>
</feature>
<evidence type="ECO:0000256" key="1">
    <source>
        <dbReference type="SAM" id="Phobius"/>
    </source>
</evidence>
<keyword evidence="3" id="KW-1185">Reference proteome</keyword>
<name>A0AAU9RGM7_THLAR</name>
<protein>
    <submittedName>
        <fullName evidence="2">Uncharacterized protein</fullName>
    </submittedName>
</protein>
<dbReference type="AlphaFoldDB" id="A0AAU9RGM7"/>
<keyword evidence="1" id="KW-1133">Transmembrane helix</keyword>
<evidence type="ECO:0000313" key="3">
    <source>
        <dbReference type="Proteomes" id="UP000836841"/>
    </source>
</evidence>
<keyword evidence="1" id="KW-0472">Membrane</keyword>
<reference evidence="2 3" key="1">
    <citation type="submission" date="2022-03" db="EMBL/GenBank/DDBJ databases">
        <authorList>
            <person name="Nunn A."/>
            <person name="Chopra R."/>
            <person name="Nunn A."/>
            <person name="Contreras Garrido A."/>
        </authorList>
    </citation>
    <scope>NUCLEOTIDE SEQUENCE [LARGE SCALE GENOMIC DNA]</scope>
</reference>
<sequence length="66" mass="7224">MIEQNRREVMSSLRLPLQEDGGALSSTYNAIGKIFRIATIMNGLVLIGVAVSFMLLPIEASLEESE</sequence>
<accession>A0AAU9RGM7</accession>
<proteinExistence type="predicted"/>
<evidence type="ECO:0000313" key="2">
    <source>
        <dbReference type="EMBL" id="CAH2042777.1"/>
    </source>
</evidence>
<dbReference type="EMBL" id="CAJVSB020000185">
    <property type="protein sequence ID" value="CAH2042777.1"/>
    <property type="molecule type" value="Genomic_DNA"/>
</dbReference>
<dbReference type="PANTHER" id="PTHR34951:SF1">
    <property type="entry name" value="B6F COMPLEX SUBUNIT, PUTATIVE, EXPRESSED-RELATED"/>
    <property type="match status" value="1"/>
</dbReference>
<gene>
    <name evidence="2" type="ORF">TAV2_LOCUS4767</name>
</gene>
<comment type="caution">
    <text evidence="2">The sequence shown here is derived from an EMBL/GenBank/DDBJ whole genome shotgun (WGS) entry which is preliminary data.</text>
</comment>
<dbReference type="InterPro" id="IPR053333">
    <property type="entry name" value="Cytochrome_b6-f_sub7"/>
</dbReference>